<dbReference type="PRINTS" id="PR00040">
    <property type="entry name" value="HTHMERR"/>
</dbReference>
<dbReference type="CDD" id="cd01109">
    <property type="entry name" value="HTH_YyaN"/>
    <property type="match status" value="1"/>
</dbReference>
<dbReference type="InterPro" id="IPR000551">
    <property type="entry name" value="MerR-type_HTH_dom"/>
</dbReference>
<dbReference type="Pfam" id="PF13411">
    <property type="entry name" value="MerR_1"/>
    <property type="match status" value="1"/>
</dbReference>
<evidence type="ECO:0000256" key="1">
    <source>
        <dbReference type="ARBA" id="ARBA00023125"/>
    </source>
</evidence>
<dbReference type="PANTHER" id="PTHR30204:SF58">
    <property type="entry name" value="HTH-TYPE TRANSCRIPTIONAL REGULATOR YFMP"/>
    <property type="match status" value="1"/>
</dbReference>
<evidence type="ECO:0000259" key="3">
    <source>
        <dbReference type="PROSITE" id="PS50937"/>
    </source>
</evidence>
<gene>
    <name evidence="4" type="ORF">LF65_00799</name>
</gene>
<feature type="coiled-coil region" evidence="2">
    <location>
        <begin position="99"/>
        <end position="126"/>
    </location>
</feature>
<dbReference type="GO" id="GO:0003700">
    <property type="term" value="F:DNA-binding transcription factor activity"/>
    <property type="evidence" value="ECO:0007669"/>
    <property type="project" value="InterPro"/>
</dbReference>
<evidence type="ECO:0000313" key="5">
    <source>
        <dbReference type="Proteomes" id="UP000031866"/>
    </source>
</evidence>
<dbReference type="OrthoDB" id="9811174at2"/>
<dbReference type="SMART" id="SM00422">
    <property type="entry name" value="HTH_MERR"/>
    <property type="match status" value="1"/>
</dbReference>
<feature type="domain" description="HTH merR-type" evidence="3">
    <location>
        <begin position="11"/>
        <end position="80"/>
    </location>
</feature>
<dbReference type="PROSITE" id="PS50937">
    <property type="entry name" value="HTH_MERR_2"/>
    <property type="match status" value="1"/>
</dbReference>
<sequence length="136" mass="16116">MENFIYGSDPKYTINEVSKITKLSKPTIRYYEDIGLLQGIARDKNNIRLFSDDQIMRLRMIQCMRSTGMGIDLIRHYIDLSNEDKMGLKERYSIVLEQEEILLAKKEEIERQLAFIEHKKHTLKEKHNNKKSPTKI</sequence>
<organism evidence="4 5">
    <name type="scientific">Clostridium beijerinckii</name>
    <name type="common">Clostridium MP</name>
    <dbReference type="NCBI Taxonomy" id="1520"/>
    <lineage>
        <taxon>Bacteria</taxon>
        <taxon>Bacillati</taxon>
        <taxon>Bacillota</taxon>
        <taxon>Clostridia</taxon>
        <taxon>Eubacteriales</taxon>
        <taxon>Clostridiaceae</taxon>
        <taxon>Clostridium</taxon>
    </lineage>
</organism>
<dbReference type="AlphaFoldDB" id="A0A0B5QGR5"/>
<dbReference type="SUPFAM" id="SSF46955">
    <property type="entry name" value="Putative DNA-binding domain"/>
    <property type="match status" value="1"/>
</dbReference>
<proteinExistence type="predicted"/>
<dbReference type="STRING" id="1520.LF65_00799"/>
<protein>
    <submittedName>
        <fullName evidence="4">MerR family transcriptional regulator</fullName>
    </submittedName>
</protein>
<dbReference type="RefSeq" id="WP_041894247.1">
    <property type="nucleotide sequence ID" value="NZ_CP010086.2"/>
</dbReference>
<keyword evidence="2" id="KW-0175">Coiled coil</keyword>
<evidence type="ECO:0000256" key="2">
    <source>
        <dbReference type="SAM" id="Coils"/>
    </source>
</evidence>
<dbReference type="PANTHER" id="PTHR30204">
    <property type="entry name" value="REDOX-CYCLING DRUG-SENSING TRANSCRIPTIONAL ACTIVATOR SOXR"/>
    <property type="match status" value="1"/>
</dbReference>
<evidence type="ECO:0000313" key="4">
    <source>
        <dbReference type="EMBL" id="AJG97426.1"/>
    </source>
</evidence>
<accession>A0A0B5QGR5</accession>
<dbReference type="Gene3D" id="1.10.1660.10">
    <property type="match status" value="1"/>
</dbReference>
<dbReference type="InterPro" id="IPR047057">
    <property type="entry name" value="MerR_fam"/>
</dbReference>
<dbReference type="InterPro" id="IPR009061">
    <property type="entry name" value="DNA-bd_dom_put_sf"/>
</dbReference>
<dbReference type="EMBL" id="CP010086">
    <property type="protein sequence ID" value="AJG97426.1"/>
    <property type="molecule type" value="Genomic_DNA"/>
</dbReference>
<name>A0A0B5QGR5_CLOBE</name>
<reference evidence="5" key="1">
    <citation type="submission" date="2014-12" db="EMBL/GenBank/DDBJ databases">
        <title>Genome sequence of Clostridium beijerinckii strain 59B.</title>
        <authorList>
            <person name="Little G.T."/>
            <person name="Minton N.P."/>
        </authorList>
    </citation>
    <scope>NUCLEOTIDE SEQUENCE [LARGE SCALE GENOMIC DNA]</scope>
    <source>
        <strain evidence="5">59B</strain>
    </source>
</reference>
<dbReference type="GO" id="GO:0003677">
    <property type="term" value="F:DNA binding"/>
    <property type="evidence" value="ECO:0007669"/>
    <property type="project" value="UniProtKB-KW"/>
</dbReference>
<dbReference type="Proteomes" id="UP000031866">
    <property type="component" value="Chromosome"/>
</dbReference>
<dbReference type="KEGG" id="cbei:LF65_00799"/>
<keyword evidence="1" id="KW-0238">DNA-binding</keyword>